<dbReference type="EMBL" id="CADCVT010000403">
    <property type="protein sequence ID" value="CAA9530364.1"/>
    <property type="molecule type" value="Genomic_DNA"/>
</dbReference>
<name>A0A6J4TSA0_9ACTN</name>
<organism evidence="1">
    <name type="scientific">uncultured Solirubrobacteraceae bacterium</name>
    <dbReference type="NCBI Taxonomy" id="1162706"/>
    <lineage>
        <taxon>Bacteria</taxon>
        <taxon>Bacillati</taxon>
        <taxon>Actinomycetota</taxon>
        <taxon>Thermoleophilia</taxon>
        <taxon>Solirubrobacterales</taxon>
        <taxon>Solirubrobacteraceae</taxon>
        <taxon>environmental samples</taxon>
    </lineage>
</organism>
<sequence length="279" mass="30538">MTSLSELLERRGWAAEATDLLDPRLSRLATSADLVLVQMLPNPEVEAIIRERRRLGLPTVFEIVDNFLAISDWAKESHWMRSPLHRQHLLLHATLADAVQVYSHGLAELFAGINARIIRFDPYVPLPEQAPPKPPGFVFGWAGTATNAADLAAIAPAVVAFCARHADARFAYMGARPVYDGTFSAIDPSRAIVHPFSEHPQYLAFVAGLHVGLVPRTPTPFNAARTDWKFATYAANGAAPVLEDAPAHRPHADVARIFSTPADLEALLEELFADREGTA</sequence>
<dbReference type="Gene3D" id="3.40.50.2000">
    <property type="entry name" value="Glycogen Phosphorylase B"/>
    <property type="match status" value="1"/>
</dbReference>
<feature type="non-terminal residue" evidence="1">
    <location>
        <position position="279"/>
    </location>
</feature>
<reference evidence="1" key="1">
    <citation type="submission" date="2020-02" db="EMBL/GenBank/DDBJ databases">
        <authorList>
            <person name="Meier V. D."/>
        </authorList>
    </citation>
    <scope>NUCLEOTIDE SEQUENCE</scope>
    <source>
        <strain evidence="1">AVDCRST_MAG85</strain>
    </source>
</reference>
<evidence type="ECO:0008006" key="2">
    <source>
        <dbReference type="Google" id="ProtNLM"/>
    </source>
</evidence>
<gene>
    <name evidence="1" type="ORF">AVDCRST_MAG85-3618</name>
</gene>
<evidence type="ECO:0000313" key="1">
    <source>
        <dbReference type="EMBL" id="CAA9530364.1"/>
    </source>
</evidence>
<proteinExistence type="predicted"/>
<accession>A0A6J4TSA0</accession>
<dbReference type="SUPFAM" id="SSF53756">
    <property type="entry name" value="UDP-Glycosyltransferase/glycogen phosphorylase"/>
    <property type="match status" value="1"/>
</dbReference>
<protein>
    <recommendedName>
        <fullName evidence="2">Glycosyltransferase</fullName>
    </recommendedName>
</protein>
<dbReference type="AlphaFoldDB" id="A0A6J4TSA0"/>